<dbReference type="InterPro" id="IPR018060">
    <property type="entry name" value="HTH_AraC"/>
</dbReference>
<dbReference type="Pfam" id="PF12833">
    <property type="entry name" value="HTH_18"/>
    <property type="match status" value="1"/>
</dbReference>
<dbReference type="Gene3D" id="2.60.120.10">
    <property type="entry name" value="Jelly Rolls"/>
    <property type="match status" value="1"/>
</dbReference>
<dbReference type="Proteomes" id="UP000245959">
    <property type="component" value="Unassembled WGS sequence"/>
</dbReference>
<evidence type="ECO:0000313" key="6">
    <source>
        <dbReference type="Proteomes" id="UP000245959"/>
    </source>
</evidence>
<feature type="domain" description="HTH araC/xylS-type" evidence="4">
    <location>
        <begin position="192"/>
        <end position="290"/>
    </location>
</feature>
<dbReference type="RefSeq" id="WP_116883331.1">
    <property type="nucleotide sequence ID" value="NZ_CALXNT010000091.1"/>
</dbReference>
<comment type="caution">
    <text evidence="5">The sequence shown here is derived from an EMBL/GenBank/DDBJ whole genome shotgun (WGS) entry which is preliminary data.</text>
</comment>
<dbReference type="SUPFAM" id="SSF51182">
    <property type="entry name" value="RmlC-like cupins"/>
    <property type="match status" value="1"/>
</dbReference>
<protein>
    <submittedName>
        <fullName evidence="5">AraC-like DNA-binding protein</fullName>
    </submittedName>
</protein>
<keyword evidence="6" id="KW-1185">Reference proteome</keyword>
<gene>
    <name evidence="5" type="ORF">C8D82_10785</name>
</gene>
<proteinExistence type="predicted"/>
<dbReference type="PROSITE" id="PS01124">
    <property type="entry name" value="HTH_ARAC_FAMILY_2"/>
    <property type="match status" value="1"/>
</dbReference>
<dbReference type="GeneID" id="78294640"/>
<dbReference type="InterPro" id="IPR009057">
    <property type="entry name" value="Homeodomain-like_sf"/>
</dbReference>
<dbReference type="PANTHER" id="PTHR46796:SF6">
    <property type="entry name" value="ARAC SUBFAMILY"/>
    <property type="match status" value="1"/>
</dbReference>
<sequence length="292" mass="33362">MLPQSEIIERNRLLLQALRGGIELRFGGTILQSGLCHYTQDDAGIDTFEHRHPHYELSLLLAGRMHYSGEKPDGESVTLDHPGLDWILIAPGLPHRRRTLADGSLLLGFALKIKNDSAALQRSLRKRLLEIDGGTVQKLTEQLELLFRSQCQFRAERLRLLLSEILLEFFAGNFSAQLHEEQQAGCSLDPLELVDHYIEENLTRRITADDIARTVGISRRHLYRLFTEKHGLPLKEYIIRQRLCRAAAALTHTGKPVKEIAAMTGFHNLSYFTRQFRRIFIQPPATYRRHGG</sequence>
<dbReference type="PANTHER" id="PTHR46796">
    <property type="entry name" value="HTH-TYPE TRANSCRIPTIONAL ACTIVATOR RHAS-RELATED"/>
    <property type="match status" value="1"/>
</dbReference>
<dbReference type="EMBL" id="QEKH01000007">
    <property type="protein sequence ID" value="PVY44330.1"/>
    <property type="molecule type" value="Genomic_DNA"/>
</dbReference>
<dbReference type="InterPro" id="IPR014710">
    <property type="entry name" value="RmlC-like_jellyroll"/>
</dbReference>
<reference evidence="5 6" key="1">
    <citation type="submission" date="2018-04" db="EMBL/GenBank/DDBJ databases">
        <title>Genomic Encyclopedia of Type Strains, Phase IV (KMG-IV): sequencing the most valuable type-strain genomes for metagenomic binning, comparative biology and taxonomic classification.</title>
        <authorList>
            <person name="Goeker M."/>
        </authorList>
    </citation>
    <scope>NUCLEOTIDE SEQUENCE [LARGE SCALE GENOMIC DNA]</scope>
    <source>
        <strain evidence="5 6">DSM 14823</strain>
    </source>
</reference>
<evidence type="ECO:0000256" key="2">
    <source>
        <dbReference type="ARBA" id="ARBA00023125"/>
    </source>
</evidence>
<keyword evidence="3" id="KW-0804">Transcription</keyword>
<keyword evidence="1" id="KW-0805">Transcription regulation</keyword>
<dbReference type="GO" id="GO:0043565">
    <property type="term" value="F:sequence-specific DNA binding"/>
    <property type="evidence" value="ECO:0007669"/>
    <property type="project" value="InterPro"/>
</dbReference>
<evidence type="ECO:0000256" key="3">
    <source>
        <dbReference type="ARBA" id="ARBA00023163"/>
    </source>
</evidence>
<dbReference type="InterPro" id="IPR011051">
    <property type="entry name" value="RmlC_Cupin_sf"/>
</dbReference>
<dbReference type="GO" id="GO:0003700">
    <property type="term" value="F:DNA-binding transcription factor activity"/>
    <property type="evidence" value="ECO:0007669"/>
    <property type="project" value="InterPro"/>
</dbReference>
<evidence type="ECO:0000256" key="1">
    <source>
        <dbReference type="ARBA" id="ARBA00023015"/>
    </source>
</evidence>
<accession>A0A2U1B6N9</accession>
<evidence type="ECO:0000313" key="5">
    <source>
        <dbReference type="EMBL" id="PVY44330.1"/>
    </source>
</evidence>
<organism evidence="5 6">
    <name type="scientific">Victivallis vadensis</name>
    <dbReference type="NCBI Taxonomy" id="172901"/>
    <lineage>
        <taxon>Bacteria</taxon>
        <taxon>Pseudomonadati</taxon>
        <taxon>Lentisphaerota</taxon>
        <taxon>Lentisphaeria</taxon>
        <taxon>Victivallales</taxon>
        <taxon>Victivallaceae</taxon>
        <taxon>Victivallis</taxon>
    </lineage>
</organism>
<dbReference type="SUPFAM" id="SSF46689">
    <property type="entry name" value="Homeodomain-like"/>
    <property type="match status" value="2"/>
</dbReference>
<dbReference type="Gene3D" id="1.10.10.60">
    <property type="entry name" value="Homeodomain-like"/>
    <property type="match status" value="1"/>
</dbReference>
<evidence type="ECO:0000259" key="4">
    <source>
        <dbReference type="PROSITE" id="PS01124"/>
    </source>
</evidence>
<keyword evidence="2 5" id="KW-0238">DNA-binding</keyword>
<dbReference type="InterPro" id="IPR050204">
    <property type="entry name" value="AraC_XylS_family_regulators"/>
</dbReference>
<dbReference type="SMART" id="SM00342">
    <property type="entry name" value="HTH_ARAC"/>
    <property type="match status" value="1"/>
</dbReference>
<dbReference type="AlphaFoldDB" id="A0A2U1B6N9"/>
<name>A0A2U1B6N9_9BACT</name>